<keyword evidence="2" id="KW-1185">Reference proteome</keyword>
<reference evidence="1" key="1">
    <citation type="submission" date="2024-06" db="EMBL/GenBank/DDBJ databases">
        <title>Vaginal Lactobacillus fatty acid response mechanisms reveal a metabolite-targeted strategy for bacterial vaginosis treatment.</title>
        <authorList>
            <person name="Zhu M."/>
            <person name="Blainey P.C."/>
            <person name="Bloom S.M."/>
            <person name="Kwon D.S."/>
        </authorList>
    </citation>
    <scope>NUCLEOTIDE SEQUENCE</scope>
    <source>
        <strain evidence="1">194_F1_1</strain>
    </source>
</reference>
<dbReference type="Gene3D" id="3.40.390.10">
    <property type="entry name" value="Collagenase (Catalytic Domain)"/>
    <property type="match status" value="1"/>
</dbReference>
<accession>A0ABV2BCW4</accession>
<organism evidence="1 2">
    <name type="scientific">Lactobacillus crispatus</name>
    <dbReference type="NCBI Taxonomy" id="47770"/>
    <lineage>
        <taxon>Bacteria</taxon>
        <taxon>Bacillati</taxon>
        <taxon>Bacillota</taxon>
        <taxon>Bacilli</taxon>
        <taxon>Lactobacillales</taxon>
        <taxon>Lactobacillaceae</taxon>
        <taxon>Lactobacillus</taxon>
    </lineage>
</organism>
<dbReference type="Proteomes" id="UP001434419">
    <property type="component" value="Unassembled WGS sequence"/>
</dbReference>
<gene>
    <name evidence="1" type="ORF">ABVC42_14765</name>
</gene>
<protein>
    <submittedName>
        <fullName evidence="1">Uncharacterized protein</fullName>
    </submittedName>
</protein>
<sequence>MQEEMNGYTQLDLFSTNFQIPESTSKPMGESVIYKKYGISKVGNLSKLDQDSHTDLWSLFHQISQFIYLNGEWTWSDCLEAAKFLYPYLGFITAVSDEMEFNVSPVKNVVSLSSKEIQDLGLLAGRYSTYDYAIKLVLEKYDGKRHYLVLTDDFSKLEQMGTTFIYSGSNYNFTYISKGLLIGFAKLIKDILNEADKASNINPKRLWELLESLCSGKRSVNYLRYQRYNNSTWMNPDSLKLAMIYANKLGHKFSDLNDGPRAFQFVKSYLGKAYSQIFMQHREDNLVSICNTKSWNTQSSLNPAMLTYLYSSPLRQYFTQLQFDNNIATNELKSLEETLIDLMKILPKGKVLPVLRIKNIGHRSKNSLYLEAQNQIVIDMRRKYVDHEWRNGISTFVHQYGHYIDYQFTNKETPLSVQQSFSAVVRTVSDKLKNSKLDNKLVREHNLYAPTEIFAVSFELYLFYLGIQTKAMLSERSYLKQSYFNVFNECKVEIIKYFDNLFPELKVKVNQSAQETA</sequence>
<dbReference type="RefSeq" id="WP_166635169.1">
    <property type="nucleotide sequence ID" value="NZ_JBETVU010000013.1"/>
</dbReference>
<evidence type="ECO:0000313" key="1">
    <source>
        <dbReference type="EMBL" id="MES5151091.1"/>
    </source>
</evidence>
<proteinExistence type="predicted"/>
<dbReference type="InterPro" id="IPR024079">
    <property type="entry name" value="MetalloPept_cat_dom_sf"/>
</dbReference>
<evidence type="ECO:0000313" key="2">
    <source>
        <dbReference type="Proteomes" id="UP001434419"/>
    </source>
</evidence>
<comment type="caution">
    <text evidence="1">The sequence shown here is derived from an EMBL/GenBank/DDBJ whole genome shotgun (WGS) entry which is preliminary data.</text>
</comment>
<dbReference type="EMBL" id="JBETVU010000013">
    <property type="protein sequence ID" value="MES5151091.1"/>
    <property type="molecule type" value="Genomic_DNA"/>
</dbReference>
<name>A0ABV2BCW4_9LACO</name>